<keyword evidence="2" id="KW-1185">Reference proteome</keyword>
<reference evidence="1" key="2">
    <citation type="submission" date="2020-09" db="EMBL/GenBank/DDBJ databases">
        <authorList>
            <person name="Sun Q."/>
            <person name="Ohkuma M."/>
        </authorList>
    </citation>
    <scope>NUCLEOTIDE SEQUENCE</scope>
    <source>
        <strain evidence="1">JCM 17820</strain>
    </source>
</reference>
<accession>A0A830GPX2</accession>
<dbReference type="EMBL" id="BMOU01000004">
    <property type="protein sequence ID" value="GGN97849.1"/>
    <property type="molecule type" value="Genomic_DNA"/>
</dbReference>
<organism evidence="1 2">
    <name type="scientific">Haloarcula pellucida</name>
    <dbReference type="NCBI Taxonomy" id="1427151"/>
    <lineage>
        <taxon>Archaea</taxon>
        <taxon>Methanobacteriati</taxon>
        <taxon>Methanobacteriota</taxon>
        <taxon>Stenosarchaea group</taxon>
        <taxon>Halobacteria</taxon>
        <taxon>Halobacteriales</taxon>
        <taxon>Haloarculaceae</taxon>
        <taxon>Haloarcula</taxon>
    </lineage>
</organism>
<evidence type="ECO:0000313" key="1">
    <source>
        <dbReference type="EMBL" id="GGN97849.1"/>
    </source>
</evidence>
<sequence>MPTPERHPDVSRLGVVTEVPDGVLVDADDAASWHVVYLPLDGYLTISQRHEYLLLARVGCGVVTSPASTMA</sequence>
<gene>
    <name evidence="1" type="ORF">GCM10009030_27540</name>
</gene>
<protein>
    <submittedName>
        <fullName evidence="1">Uncharacterized protein</fullName>
    </submittedName>
</protein>
<name>A0A830GPX2_9EURY</name>
<reference evidence="1" key="1">
    <citation type="journal article" date="2014" name="Int. J. Syst. Evol. Microbiol.">
        <title>Complete genome sequence of Corynebacterium casei LMG S-19264T (=DSM 44701T), isolated from a smear-ripened cheese.</title>
        <authorList>
            <consortium name="US DOE Joint Genome Institute (JGI-PGF)"/>
            <person name="Walter F."/>
            <person name="Albersmeier A."/>
            <person name="Kalinowski J."/>
            <person name="Ruckert C."/>
        </authorList>
    </citation>
    <scope>NUCLEOTIDE SEQUENCE</scope>
    <source>
        <strain evidence="1">JCM 17820</strain>
    </source>
</reference>
<dbReference type="AlphaFoldDB" id="A0A830GPX2"/>
<proteinExistence type="predicted"/>
<comment type="caution">
    <text evidence="1">The sequence shown here is derived from an EMBL/GenBank/DDBJ whole genome shotgun (WGS) entry which is preliminary data.</text>
</comment>
<evidence type="ECO:0000313" key="2">
    <source>
        <dbReference type="Proteomes" id="UP000605784"/>
    </source>
</evidence>
<dbReference type="Proteomes" id="UP000605784">
    <property type="component" value="Unassembled WGS sequence"/>
</dbReference>